<evidence type="ECO:0000313" key="2">
    <source>
        <dbReference type="Proteomes" id="UP000000393"/>
    </source>
</evidence>
<keyword evidence="2" id="KW-1185">Reference proteome</keyword>
<reference evidence="2" key="1">
    <citation type="submission" date="2010-06" db="EMBL/GenBank/DDBJ databases">
        <title>Complete sequence of plasmid2 of Nitrosococcus watsoni C-113.</title>
        <authorList>
            <person name="Lucas S."/>
            <person name="Copeland A."/>
            <person name="Lapidus A."/>
            <person name="Cheng J.-F."/>
            <person name="Bruce D."/>
            <person name="Goodwin L."/>
            <person name="Pitluck S."/>
            <person name="Malfatti S.A."/>
            <person name="Chain P.S.G."/>
            <person name="Land M."/>
            <person name="Hauser L."/>
            <person name="Kyrpides N."/>
            <person name="Ivanova N."/>
            <person name="Cambell M.A."/>
            <person name="Heidelberg J.F."/>
            <person name="Klotz M.G."/>
            <person name="Woyke T."/>
        </authorList>
    </citation>
    <scope>NUCLEOTIDE SEQUENCE [LARGE SCALE GENOMIC DNA]</scope>
    <source>
        <strain evidence="2">C-113</strain>
        <plasmid evidence="2">pNWAT02</plasmid>
    </source>
</reference>
<dbReference type="Proteomes" id="UP000000393">
    <property type="component" value="Plasmid pNWAT02"/>
</dbReference>
<protein>
    <submittedName>
        <fullName evidence="1">TrfA family protein</fullName>
    </submittedName>
</protein>
<dbReference type="EMBL" id="CP002088">
    <property type="protein sequence ID" value="ADJ29906.1"/>
    <property type="molecule type" value="Genomic_DNA"/>
</dbReference>
<dbReference type="OrthoDB" id="8481003at2"/>
<dbReference type="AlphaFoldDB" id="D8KCG5"/>
<dbReference type="InterPro" id="IPR010751">
    <property type="entry name" value="TrfA"/>
</dbReference>
<dbReference type="RefSeq" id="WP_013221953.1">
    <property type="nucleotide sequence ID" value="NC_014317.1"/>
</dbReference>
<dbReference type="KEGG" id="nwa:Nwat_3193"/>
<organism evidence="1 2">
    <name type="scientific">Nitrosococcus watsoni (strain C-113)</name>
    <dbReference type="NCBI Taxonomy" id="105559"/>
    <lineage>
        <taxon>Bacteria</taxon>
        <taxon>Pseudomonadati</taxon>
        <taxon>Pseudomonadota</taxon>
        <taxon>Gammaproteobacteria</taxon>
        <taxon>Chromatiales</taxon>
        <taxon>Chromatiaceae</taxon>
        <taxon>Nitrosococcus</taxon>
    </lineage>
</organism>
<geneLocation type="plasmid" evidence="1 2">
    <name>pNWAT02</name>
</geneLocation>
<proteinExistence type="predicted"/>
<dbReference type="Pfam" id="PF07042">
    <property type="entry name" value="TrfA"/>
    <property type="match status" value="1"/>
</dbReference>
<sequence length="293" mass="33464">MDTYDPALQRRLESLEEAAKARQWKQTAEQPKSADIIQLPLWPEPARGVPNSTLRGALFAAIQGKNRQALKRAVLSAQNGIEIRFTGWQLDQSDLDVWEQVLHLARQHPLGTRCDFTAHAFLKSLGRSAGKPMHEWLKDVFARLAGAVVEITHNRKTYFGPLIEGGVRDEASGLYTLKLNPELVKLYGAGMWTAIDWKERQKLRRKPLALWLHGFYASHAESYPMKLETLRLLSGSRTRDLWKFKQNLVKAFQELKAVGVIRNFEIRDGLVYVVNVPSASQQKHLRKPKPRKK</sequence>
<gene>
    <name evidence="1" type="ordered locus">Nwat_3193</name>
</gene>
<dbReference type="HOGENOM" id="CLU_062408_0_0_6"/>
<dbReference type="eggNOG" id="COG3464">
    <property type="taxonomic scope" value="Bacteria"/>
</dbReference>
<evidence type="ECO:0000313" key="1">
    <source>
        <dbReference type="EMBL" id="ADJ29906.1"/>
    </source>
</evidence>
<accession>D8KCG5</accession>
<keyword evidence="1" id="KW-0614">Plasmid</keyword>
<name>D8KCG5_NITWC</name>